<proteinExistence type="predicted"/>
<evidence type="ECO:0000313" key="3">
    <source>
        <dbReference type="EMBL" id="EKC72576.1"/>
    </source>
</evidence>
<dbReference type="Gene3D" id="1.10.260.40">
    <property type="entry name" value="lambda repressor-like DNA-binding domains"/>
    <property type="match status" value="1"/>
</dbReference>
<feature type="transmembrane region" description="Helical" evidence="1">
    <location>
        <begin position="122"/>
        <end position="138"/>
    </location>
</feature>
<feature type="non-terminal residue" evidence="3">
    <location>
        <position position="1"/>
    </location>
</feature>
<dbReference type="SUPFAM" id="SSF47413">
    <property type="entry name" value="lambda repressor-like DNA-binding domains"/>
    <property type="match status" value="1"/>
</dbReference>
<evidence type="ECO:0000256" key="1">
    <source>
        <dbReference type="SAM" id="Phobius"/>
    </source>
</evidence>
<dbReference type="SMART" id="SM00530">
    <property type="entry name" value="HTH_XRE"/>
    <property type="match status" value="1"/>
</dbReference>
<dbReference type="PROSITE" id="PS50943">
    <property type="entry name" value="HTH_CROC1"/>
    <property type="match status" value="1"/>
</dbReference>
<name>K1UM29_9ZZZZ</name>
<dbReference type="InterPro" id="IPR001387">
    <property type="entry name" value="Cro/C1-type_HTH"/>
</dbReference>
<dbReference type="InterPro" id="IPR010982">
    <property type="entry name" value="Lambda_DNA-bd_dom_sf"/>
</dbReference>
<gene>
    <name evidence="3" type="ORF">OBE_02822</name>
</gene>
<comment type="caution">
    <text evidence="3">The sequence shown here is derived from an EMBL/GenBank/DDBJ whole genome shotgun (WGS) entry which is preliminary data.</text>
</comment>
<accession>K1UM29</accession>
<dbReference type="AlphaFoldDB" id="K1UM29"/>
<keyword evidence="1" id="KW-1133">Transmembrane helix</keyword>
<keyword evidence="1" id="KW-0812">Transmembrane</keyword>
<dbReference type="GO" id="GO:0003677">
    <property type="term" value="F:DNA binding"/>
    <property type="evidence" value="ECO:0007669"/>
    <property type="project" value="InterPro"/>
</dbReference>
<dbReference type="CDD" id="cd00093">
    <property type="entry name" value="HTH_XRE"/>
    <property type="match status" value="1"/>
</dbReference>
<feature type="domain" description="HTH cro/C1-type" evidence="2">
    <location>
        <begin position="1"/>
        <end position="52"/>
    </location>
</feature>
<reference evidence="3" key="1">
    <citation type="journal article" date="2013" name="Environ. Microbiol.">
        <title>Microbiota from the distal guts of lean and obese adolescents exhibit partial functional redundancy besides clear differences in community structure.</title>
        <authorList>
            <person name="Ferrer M."/>
            <person name="Ruiz A."/>
            <person name="Lanza F."/>
            <person name="Haange S.B."/>
            <person name="Oberbach A."/>
            <person name="Till H."/>
            <person name="Bargiela R."/>
            <person name="Campoy C."/>
            <person name="Segura M.T."/>
            <person name="Richter M."/>
            <person name="von Bergen M."/>
            <person name="Seifert J."/>
            <person name="Suarez A."/>
        </authorList>
    </citation>
    <scope>NUCLEOTIDE SEQUENCE</scope>
</reference>
<dbReference type="EMBL" id="AJWZ01001857">
    <property type="protein sequence ID" value="EKC72576.1"/>
    <property type="molecule type" value="Genomic_DNA"/>
</dbReference>
<sequence>LRSHVGLNQTDFGARIGVKQSTIAGWETGQRIPPDSAIVSICREFHANEHWLRTGEGEMFNRTSRSEEIVQFAVQAADSGEDDFKRRFLLALARIPEDRWAEIEAFAIQLAEKNKKRIRIDFLIRFAFLWFSLLLITWQCVRLPTLAAACFHWRLPAAARSRAVSTPSIPHLSWFSLIVL</sequence>
<feature type="non-terminal residue" evidence="3">
    <location>
        <position position="180"/>
    </location>
</feature>
<protein>
    <submittedName>
        <fullName evidence="3">Helix-turn-helix domain protein</fullName>
    </submittedName>
</protein>
<organism evidence="3">
    <name type="scientific">human gut metagenome</name>
    <dbReference type="NCBI Taxonomy" id="408170"/>
    <lineage>
        <taxon>unclassified sequences</taxon>
        <taxon>metagenomes</taxon>
        <taxon>organismal metagenomes</taxon>
    </lineage>
</organism>
<dbReference type="Pfam" id="PF01381">
    <property type="entry name" value="HTH_3"/>
    <property type="match status" value="1"/>
</dbReference>
<keyword evidence="1" id="KW-0472">Membrane</keyword>
<evidence type="ECO:0000259" key="2">
    <source>
        <dbReference type="PROSITE" id="PS50943"/>
    </source>
</evidence>